<dbReference type="Gramene" id="EES05601">
    <property type="protein sequence ID" value="EES05601"/>
    <property type="gene ID" value="SORBI_3004G254300"/>
</dbReference>
<dbReference type="PANTHER" id="PTHR32382:SF33">
    <property type="entry name" value="OS02G0726000 PROTEIN"/>
    <property type="match status" value="1"/>
</dbReference>
<evidence type="ECO:0000256" key="10">
    <source>
        <dbReference type="ARBA" id="ARBA00024686"/>
    </source>
</evidence>
<keyword evidence="5 12" id="KW-0732">Signal</keyword>
<evidence type="ECO:0000259" key="13">
    <source>
        <dbReference type="PROSITE" id="PS50213"/>
    </source>
</evidence>
<keyword evidence="6" id="KW-0654">Proteoglycan</keyword>
<dbReference type="InterPro" id="IPR000782">
    <property type="entry name" value="FAS1_domain"/>
</dbReference>
<dbReference type="PROSITE" id="PS50213">
    <property type="entry name" value="FAS1"/>
    <property type="match status" value="1"/>
</dbReference>
<keyword evidence="8" id="KW-0325">Glycoprotein</keyword>
<sequence>MPVTAGAPSTLVALFVTAVVLAATSAPACYAAHNITAILSGRRDLAEFSRELAATGLADDINGRNTITVLAVDDAHMAPLKARGLPRETLRHVLSLHVLVDYYDDAKLHRLPGGSADVSTLFQASGDAPGSAGMVKVAERRGGRVAFVPQDDDAGSTAVFYVRSVHETPYNISVLQVSGVISSPAAEAPAATADPSRRNVSDVMSKNGCGRFAGLVATTGDAAATFEKKAHDDGGFTFFCPADKAVEAFQPTFNRLSADARLAVVLYHGALGHYSMQALKAGDQDLGTLASLDGGNSNFDFAVRNVRDKLTLVSATHNVARVTRTLAYEEDVAVYMIDAVLVPCDLTAAQGTGGTEHGELSSGSDGRSGGKDGGGGHQTSGSTASAPTPCWLPREWFATSALLFTLLAAFASG</sequence>
<reference evidence="15" key="2">
    <citation type="journal article" date="2018" name="Plant J.">
        <title>The Sorghum bicolor reference genome: improved assembly, gene annotations, a transcriptome atlas, and signatures of genome organization.</title>
        <authorList>
            <person name="McCormick R.F."/>
            <person name="Truong S.K."/>
            <person name="Sreedasyam A."/>
            <person name="Jenkins J."/>
            <person name="Shu S."/>
            <person name="Sims D."/>
            <person name="Kennedy M."/>
            <person name="Amirebrahimi M."/>
            <person name="Weers B.D."/>
            <person name="McKinley B."/>
            <person name="Mattison A."/>
            <person name="Morishige D.T."/>
            <person name="Grimwood J."/>
            <person name="Schmutz J."/>
            <person name="Mullet J.E."/>
        </authorList>
    </citation>
    <scope>NUCLEOTIDE SEQUENCE [LARGE SCALE GENOMIC DNA]</scope>
    <source>
        <strain evidence="15">cv. BTx623</strain>
    </source>
</reference>
<evidence type="ECO:0000256" key="9">
    <source>
        <dbReference type="ARBA" id="ARBA00023288"/>
    </source>
</evidence>
<name>C5XZQ7_SORBI</name>
<dbReference type="eggNOG" id="ENOG502QR33">
    <property type="taxonomic scope" value="Eukaryota"/>
</dbReference>
<keyword evidence="9" id="KW-0449">Lipoprotein</keyword>
<keyword evidence="15" id="KW-1185">Reference proteome</keyword>
<evidence type="ECO:0000256" key="11">
    <source>
        <dbReference type="SAM" id="MobiDB-lite"/>
    </source>
</evidence>
<feature type="region of interest" description="Disordered" evidence="11">
    <location>
        <begin position="352"/>
        <end position="387"/>
    </location>
</feature>
<keyword evidence="7" id="KW-0472">Membrane</keyword>
<dbReference type="Gene3D" id="2.30.180.10">
    <property type="entry name" value="FAS1 domain"/>
    <property type="match status" value="2"/>
</dbReference>
<keyword evidence="3" id="KW-1003">Cell membrane</keyword>
<dbReference type="InterPro" id="IPR033254">
    <property type="entry name" value="Plant_FLA"/>
</dbReference>
<protein>
    <recommendedName>
        <fullName evidence="13">FAS1 domain-containing protein</fullName>
    </recommendedName>
</protein>
<feature type="signal peptide" evidence="12">
    <location>
        <begin position="1"/>
        <end position="31"/>
    </location>
</feature>
<reference evidence="14 15" key="1">
    <citation type="journal article" date="2009" name="Nature">
        <title>The Sorghum bicolor genome and the diversification of grasses.</title>
        <authorList>
            <person name="Paterson A.H."/>
            <person name="Bowers J.E."/>
            <person name="Bruggmann R."/>
            <person name="Dubchak I."/>
            <person name="Grimwood J."/>
            <person name="Gundlach H."/>
            <person name="Haberer G."/>
            <person name="Hellsten U."/>
            <person name="Mitros T."/>
            <person name="Poliakov A."/>
            <person name="Schmutz J."/>
            <person name="Spannagl M."/>
            <person name="Tang H."/>
            <person name="Wang X."/>
            <person name="Wicker T."/>
            <person name="Bharti A.K."/>
            <person name="Chapman J."/>
            <person name="Feltus F.A."/>
            <person name="Gowik U."/>
            <person name="Grigoriev I.V."/>
            <person name="Lyons E."/>
            <person name="Maher C.A."/>
            <person name="Martis M."/>
            <person name="Narechania A."/>
            <person name="Otillar R.P."/>
            <person name="Penning B.W."/>
            <person name="Salamov A.A."/>
            <person name="Wang Y."/>
            <person name="Zhang L."/>
            <person name="Carpita N.C."/>
            <person name="Freeling M."/>
            <person name="Gingle A.R."/>
            <person name="Hash C.T."/>
            <person name="Keller B."/>
            <person name="Klein P."/>
            <person name="Kresovich S."/>
            <person name="McCann M.C."/>
            <person name="Ming R."/>
            <person name="Peterson D.G."/>
            <person name="Mehboob-ur-Rahman"/>
            <person name="Ware D."/>
            <person name="Westhoff P."/>
            <person name="Mayer K.F."/>
            <person name="Messing J."/>
            <person name="Rokhsar D.S."/>
        </authorList>
    </citation>
    <scope>NUCLEOTIDE SEQUENCE [LARGE SCALE GENOMIC DNA]</scope>
    <source>
        <strain evidence="15">cv. BTx623</strain>
    </source>
</reference>
<dbReference type="AlphaFoldDB" id="C5XZQ7"/>
<organism evidence="14 15">
    <name type="scientific">Sorghum bicolor</name>
    <name type="common">Sorghum</name>
    <name type="synonym">Sorghum vulgare</name>
    <dbReference type="NCBI Taxonomy" id="4558"/>
    <lineage>
        <taxon>Eukaryota</taxon>
        <taxon>Viridiplantae</taxon>
        <taxon>Streptophyta</taxon>
        <taxon>Embryophyta</taxon>
        <taxon>Tracheophyta</taxon>
        <taxon>Spermatophyta</taxon>
        <taxon>Magnoliopsida</taxon>
        <taxon>Liliopsida</taxon>
        <taxon>Poales</taxon>
        <taxon>Poaceae</taxon>
        <taxon>PACMAD clade</taxon>
        <taxon>Panicoideae</taxon>
        <taxon>Andropogonodae</taxon>
        <taxon>Andropogoneae</taxon>
        <taxon>Sorghinae</taxon>
        <taxon>Sorghum</taxon>
    </lineage>
</organism>
<dbReference type="Proteomes" id="UP000000768">
    <property type="component" value="Chromosome 4"/>
</dbReference>
<evidence type="ECO:0000313" key="15">
    <source>
        <dbReference type="Proteomes" id="UP000000768"/>
    </source>
</evidence>
<dbReference type="GO" id="GO:0098552">
    <property type="term" value="C:side of membrane"/>
    <property type="evidence" value="ECO:0007669"/>
    <property type="project" value="UniProtKB-KW"/>
</dbReference>
<dbReference type="SMART" id="SM00554">
    <property type="entry name" value="FAS1"/>
    <property type="match status" value="1"/>
</dbReference>
<evidence type="ECO:0000256" key="6">
    <source>
        <dbReference type="ARBA" id="ARBA00022974"/>
    </source>
</evidence>
<dbReference type="InParanoid" id="C5XZQ7"/>
<feature type="chain" id="PRO_5002959687" description="FAS1 domain-containing protein" evidence="12">
    <location>
        <begin position="32"/>
        <end position="413"/>
    </location>
</feature>
<evidence type="ECO:0000256" key="7">
    <source>
        <dbReference type="ARBA" id="ARBA00023136"/>
    </source>
</evidence>
<evidence type="ECO:0000256" key="8">
    <source>
        <dbReference type="ARBA" id="ARBA00023180"/>
    </source>
</evidence>
<comment type="subcellular location">
    <subcellularLocation>
        <location evidence="1">Cell membrane</location>
        <topology evidence="1">Lipid-anchor</topology>
        <topology evidence="1">GPI-anchor</topology>
    </subcellularLocation>
</comment>
<evidence type="ECO:0000256" key="4">
    <source>
        <dbReference type="ARBA" id="ARBA00022622"/>
    </source>
</evidence>
<dbReference type="InterPro" id="IPR036378">
    <property type="entry name" value="FAS1_dom_sf"/>
</dbReference>
<dbReference type="Pfam" id="PF02469">
    <property type="entry name" value="Fasciclin"/>
    <property type="match status" value="1"/>
</dbReference>
<dbReference type="OMA" id="VMSKNGC"/>
<evidence type="ECO:0000256" key="1">
    <source>
        <dbReference type="ARBA" id="ARBA00004609"/>
    </source>
</evidence>
<dbReference type="STRING" id="4558.C5XZQ7"/>
<dbReference type="PANTHER" id="PTHR32382">
    <property type="entry name" value="FASCICLIN-LIKE ARABINOGALACTAN PROTEIN"/>
    <property type="match status" value="1"/>
</dbReference>
<dbReference type="HOGENOM" id="CLU_036139_0_1_1"/>
<evidence type="ECO:0000256" key="3">
    <source>
        <dbReference type="ARBA" id="ARBA00022475"/>
    </source>
</evidence>
<keyword evidence="4" id="KW-0336">GPI-anchor</keyword>
<dbReference type="SUPFAM" id="SSF82153">
    <property type="entry name" value="FAS1 domain"/>
    <property type="match status" value="2"/>
</dbReference>
<evidence type="ECO:0000256" key="12">
    <source>
        <dbReference type="SAM" id="SignalP"/>
    </source>
</evidence>
<evidence type="ECO:0000256" key="2">
    <source>
        <dbReference type="ARBA" id="ARBA00007843"/>
    </source>
</evidence>
<dbReference type="KEGG" id="sbi:8071751"/>
<accession>C5XZQ7</accession>
<comment type="similarity">
    <text evidence="2">Belongs to the fasciclin-like AGP family.</text>
</comment>
<dbReference type="GO" id="GO:0005886">
    <property type="term" value="C:plasma membrane"/>
    <property type="evidence" value="ECO:0000318"/>
    <property type="project" value="GO_Central"/>
</dbReference>
<proteinExistence type="inferred from homology"/>
<comment type="function">
    <text evidence="10">May be a cell surface adhesion protein.</text>
</comment>
<evidence type="ECO:0000313" key="14">
    <source>
        <dbReference type="EMBL" id="EES05601.1"/>
    </source>
</evidence>
<dbReference type="EMBL" id="CM000763">
    <property type="protein sequence ID" value="EES05601.1"/>
    <property type="molecule type" value="Genomic_DNA"/>
</dbReference>
<dbReference type="FunFam" id="2.30.180.10:FF:000015">
    <property type="entry name" value="Fasciclin-like arabinogalactan protein 3"/>
    <property type="match status" value="1"/>
</dbReference>
<evidence type="ECO:0000256" key="5">
    <source>
        <dbReference type="ARBA" id="ARBA00022729"/>
    </source>
</evidence>
<dbReference type="OrthoDB" id="682048at2759"/>
<feature type="domain" description="FAS1" evidence="13">
    <location>
        <begin position="196"/>
        <end position="341"/>
    </location>
</feature>
<gene>
    <name evidence="14" type="ORF">SORBI_3004G254300</name>
</gene>